<dbReference type="Proteomes" id="UP000887159">
    <property type="component" value="Unassembled WGS sequence"/>
</dbReference>
<evidence type="ECO:0000313" key="2">
    <source>
        <dbReference type="EMBL" id="GFY27175.1"/>
    </source>
</evidence>
<proteinExistence type="predicted"/>
<evidence type="ECO:0000313" key="3">
    <source>
        <dbReference type="Proteomes" id="UP000887159"/>
    </source>
</evidence>
<dbReference type="EMBL" id="BMAU01021379">
    <property type="protein sequence ID" value="GFY27175.1"/>
    <property type="molecule type" value="Genomic_DNA"/>
</dbReference>
<comment type="caution">
    <text evidence="2">The sequence shown here is derived from an EMBL/GenBank/DDBJ whole genome shotgun (WGS) entry which is preliminary data.</text>
</comment>
<feature type="region of interest" description="Disordered" evidence="1">
    <location>
        <begin position="21"/>
        <end position="55"/>
    </location>
</feature>
<evidence type="ECO:0000256" key="1">
    <source>
        <dbReference type="SAM" id="MobiDB-lite"/>
    </source>
</evidence>
<dbReference type="AlphaFoldDB" id="A0A8X6W345"/>
<protein>
    <submittedName>
        <fullName evidence="2">Uncharacterized protein</fullName>
    </submittedName>
</protein>
<organism evidence="2 3">
    <name type="scientific">Trichonephila clavipes</name>
    <name type="common">Golden silk orbweaver</name>
    <name type="synonym">Nephila clavipes</name>
    <dbReference type="NCBI Taxonomy" id="2585209"/>
    <lineage>
        <taxon>Eukaryota</taxon>
        <taxon>Metazoa</taxon>
        <taxon>Ecdysozoa</taxon>
        <taxon>Arthropoda</taxon>
        <taxon>Chelicerata</taxon>
        <taxon>Arachnida</taxon>
        <taxon>Araneae</taxon>
        <taxon>Araneomorphae</taxon>
        <taxon>Entelegynae</taxon>
        <taxon>Araneoidea</taxon>
        <taxon>Nephilidae</taxon>
        <taxon>Trichonephila</taxon>
    </lineage>
</organism>
<name>A0A8X6W345_TRICX</name>
<keyword evidence="3" id="KW-1185">Reference proteome</keyword>
<reference evidence="2" key="1">
    <citation type="submission" date="2020-08" db="EMBL/GenBank/DDBJ databases">
        <title>Multicomponent nature underlies the extraordinary mechanical properties of spider dragline silk.</title>
        <authorList>
            <person name="Kono N."/>
            <person name="Nakamura H."/>
            <person name="Mori M."/>
            <person name="Yoshida Y."/>
            <person name="Ohtoshi R."/>
            <person name="Malay A.D."/>
            <person name="Moran D.A.P."/>
            <person name="Tomita M."/>
            <person name="Numata K."/>
            <person name="Arakawa K."/>
        </authorList>
    </citation>
    <scope>NUCLEOTIDE SEQUENCE</scope>
</reference>
<gene>
    <name evidence="2" type="ORF">TNCV_2067961</name>
</gene>
<accession>A0A8X6W345</accession>
<feature type="compositionally biased region" description="Basic and acidic residues" evidence="1">
    <location>
        <begin position="36"/>
        <end position="45"/>
    </location>
</feature>
<sequence>MPFAGDEKRTLITAAETNVGGLAPPFAQETSTTFSSRKEPGDKRSSITLRTTSPRKNLEKLLLKERQEVLRKRRGEKEGWNVKSRD</sequence>